<accession>M2A6H0</accession>
<dbReference type="AlphaFoldDB" id="M2A6H0"/>
<name>M2A6H0_9BACT</name>
<proteinExistence type="predicted"/>
<reference evidence="2" key="2">
    <citation type="journal article" date="2013" name="Mar. Genomics">
        <title>Expression of sulfatases in Rhodopirellula baltica and the diversity of sulfatases in the genus Rhodopirellula.</title>
        <authorList>
            <person name="Wegner C.E."/>
            <person name="Richter-Heitmann T."/>
            <person name="Klindworth A."/>
            <person name="Klockow C."/>
            <person name="Richter M."/>
            <person name="Achstetter T."/>
            <person name="Glockner F.O."/>
            <person name="Harder J."/>
        </authorList>
    </citation>
    <scope>NUCLEOTIDE SEQUENCE [LARGE SCALE GENOMIC DNA]</scope>
    <source>
        <strain evidence="2">6C</strain>
    </source>
</reference>
<sequence length="53" mass="5837">MTVPTSNPRRIEHESMSGSPIEPTNATSKHIPELDGVRGLAILLVTLYRLCAY</sequence>
<comment type="caution">
    <text evidence="2">The sequence shown here is derived from an EMBL/GenBank/DDBJ whole genome shotgun (WGS) entry which is preliminary data.</text>
</comment>
<feature type="region of interest" description="Disordered" evidence="1">
    <location>
        <begin position="1"/>
        <end position="30"/>
    </location>
</feature>
<evidence type="ECO:0000313" key="2">
    <source>
        <dbReference type="EMBL" id="EMB16376.1"/>
    </source>
</evidence>
<reference evidence="2" key="1">
    <citation type="submission" date="2012-11" db="EMBL/GenBank/DDBJ databases">
        <title>Permanent draft genomes of Rhodopirellula europaea strain SH398 and 6C.</title>
        <authorList>
            <person name="Richter M."/>
            <person name="Richter-Heitmann T."/>
            <person name="Frank C."/>
            <person name="Harder J."/>
            <person name="Glockner F.O."/>
        </authorList>
    </citation>
    <scope>NUCLEOTIDE SEQUENCE</scope>
    <source>
        <strain evidence="2">6C</strain>
    </source>
</reference>
<keyword evidence="3" id="KW-1185">Reference proteome</keyword>
<organism evidence="2 3">
    <name type="scientific">Rhodopirellula europaea 6C</name>
    <dbReference type="NCBI Taxonomy" id="1263867"/>
    <lineage>
        <taxon>Bacteria</taxon>
        <taxon>Pseudomonadati</taxon>
        <taxon>Planctomycetota</taxon>
        <taxon>Planctomycetia</taxon>
        <taxon>Pirellulales</taxon>
        <taxon>Pirellulaceae</taxon>
        <taxon>Rhodopirellula</taxon>
    </lineage>
</organism>
<feature type="compositionally biased region" description="Polar residues" evidence="1">
    <location>
        <begin position="16"/>
        <end position="28"/>
    </location>
</feature>
<dbReference type="PATRIC" id="fig|1263867.3.peg.2928"/>
<evidence type="ECO:0000313" key="3">
    <source>
        <dbReference type="Proteomes" id="UP000011529"/>
    </source>
</evidence>
<gene>
    <name evidence="2" type="ORF">RE6C_02741</name>
</gene>
<dbReference type="EMBL" id="ANMO01000120">
    <property type="protein sequence ID" value="EMB16376.1"/>
    <property type="molecule type" value="Genomic_DNA"/>
</dbReference>
<protein>
    <submittedName>
        <fullName evidence="2">Uncharacterized protein</fullName>
    </submittedName>
</protein>
<evidence type="ECO:0000256" key="1">
    <source>
        <dbReference type="SAM" id="MobiDB-lite"/>
    </source>
</evidence>
<dbReference type="Proteomes" id="UP000011529">
    <property type="component" value="Unassembled WGS sequence"/>
</dbReference>